<evidence type="ECO:0000256" key="1">
    <source>
        <dbReference type="SAM" id="Phobius"/>
    </source>
</evidence>
<sequence>MKSCSRLAGWRLVADENLRVSAGIPFACTYYVVEGKCTRVYLCYLAQGQHRRIACELERDHSPPDDDDDDSRPAATAAVKVARVRGLFIYLTRQNSSKPLRVFSVEDTHRTKTDVFSFWYIRGMNLSLSYLLEYMGIGAHELSDSIHRWNIGNSQSEKYKYESRVYFHRYKRLECWTSLLTALFNELYAISFFFTAIIAPPTVYLPETTKYRNELKHTTEFYTYMYRKNVLKVDGRDPEGTL</sequence>
<protein>
    <recommendedName>
        <fullName evidence="4">Anoctamin</fullName>
    </recommendedName>
</protein>
<dbReference type="EMBL" id="JBJJXI010000062">
    <property type="protein sequence ID" value="KAL3397486.1"/>
    <property type="molecule type" value="Genomic_DNA"/>
</dbReference>
<keyword evidence="1" id="KW-0812">Transmembrane</keyword>
<proteinExistence type="predicted"/>
<reference evidence="2 3" key="1">
    <citation type="journal article" date="2024" name="bioRxiv">
        <title>A reference genome for Trichogramma kaykai: A tiny desert-dwelling parasitoid wasp with competing sex-ratio distorters.</title>
        <authorList>
            <person name="Culotta J."/>
            <person name="Lindsey A.R."/>
        </authorList>
    </citation>
    <scope>NUCLEOTIDE SEQUENCE [LARGE SCALE GENOMIC DNA]</scope>
    <source>
        <strain evidence="2 3">KSX58</strain>
    </source>
</reference>
<evidence type="ECO:0000313" key="3">
    <source>
        <dbReference type="Proteomes" id="UP001627154"/>
    </source>
</evidence>
<keyword evidence="1" id="KW-0472">Membrane</keyword>
<dbReference type="AlphaFoldDB" id="A0ABD2WWU0"/>
<keyword evidence="3" id="KW-1185">Reference proteome</keyword>
<feature type="transmembrane region" description="Helical" evidence="1">
    <location>
        <begin position="187"/>
        <end position="206"/>
    </location>
</feature>
<dbReference type="Proteomes" id="UP001627154">
    <property type="component" value="Unassembled WGS sequence"/>
</dbReference>
<keyword evidence="1" id="KW-1133">Transmembrane helix</keyword>
<gene>
    <name evidence="2" type="ORF">TKK_008594</name>
</gene>
<organism evidence="2 3">
    <name type="scientific">Trichogramma kaykai</name>
    <dbReference type="NCBI Taxonomy" id="54128"/>
    <lineage>
        <taxon>Eukaryota</taxon>
        <taxon>Metazoa</taxon>
        <taxon>Ecdysozoa</taxon>
        <taxon>Arthropoda</taxon>
        <taxon>Hexapoda</taxon>
        <taxon>Insecta</taxon>
        <taxon>Pterygota</taxon>
        <taxon>Neoptera</taxon>
        <taxon>Endopterygota</taxon>
        <taxon>Hymenoptera</taxon>
        <taxon>Apocrita</taxon>
        <taxon>Proctotrupomorpha</taxon>
        <taxon>Chalcidoidea</taxon>
        <taxon>Trichogrammatidae</taxon>
        <taxon>Trichogramma</taxon>
    </lineage>
</organism>
<name>A0ABD2WWU0_9HYME</name>
<comment type="caution">
    <text evidence="2">The sequence shown here is derived from an EMBL/GenBank/DDBJ whole genome shotgun (WGS) entry which is preliminary data.</text>
</comment>
<accession>A0ABD2WWU0</accession>
<evidence type="ECO:0008006" key="4">
    <source>
        <dbReference type="Google" id="ProtNLM"/>
    </source>
</evidence>
<evidence type="ECO:0000313" key="2">
    <source>
        <dbReference type="EMBL" id="KAL3397486.1"/>
    </source>
</evidence>